<reference evidence="1" key="1">
    <citation type="submission" date="2021-01" db="EMBL/GenBank/DDBJ databases">
        <authorList>
            <consortium name="Genoscope - CEA"/>
            <person name="William W."/>
        </authorList>
    </citation>
    <scope>NUCLEOTIDE SEQUENCE</scope>
</reference>
<sequence>MMKFGNDQQKNRAKEDFLNYLQKQTYQSGTRKAFEIIKFISEIDH</sequence>
<dbReference type="AlphaFoldDB" id="A0A8S1PMU0"/>
<evidence type="ECO:0000313" key="2">
    <source>
        <dbReference type="Proteomes" id="UP000692954"/>
    </source>
</evidence>
<comment type="caution">
    <text evidence="1">The sequence shown here is derived from an EMBL/GenBank/DDBJ whole genome shotgun (WGS) entry which is preliminary data.</text>
</comment>
<keyword evidence="2" id="KW-1185">Reference proteome</keyword>
<evidence type="ECO:0000313" key="1">
    <source>
        <dbReference type="EMBL" id="CAD8104311.1"/>
    </source>
</evidence>
<gene>
    <name evidence="1" type="ORF">PSON_ATCC_30995.1.T0820039</name>
</gene>
<accession>A0A8S1PMU0</accession>
<dbReference type="Proteomes" id="UP000692954">
    <property type="component" value="Unassembled WGS sequence"/>
</dbReference>
<name>A0A8S1PMU0_9CILI</name>
<protein>
    <submittedName>
        <fullName evidence="1">Uncharacterized protein</fullName>
    </submittedName>
</protein>
<dbReference type="EMBL" id="CAJJDN010000082">
    <property type="protein sequence ID" value="CAD8104311.1"/>
    <property type="molecule type" value="Genomic_DNA"/>
</dbReference>
<proteinExistence type="predicted"/>
<organism evidence="1 2">
    <name type="scientific">Paramecium sonneborni</name>
    <dbReference type="NCBI Taxonomy" id="65129"/>
    <lineage>
        <taxon>Eukaryota</taxon>
        <taxon>Sar</taxon>
        <taxon>Alveolata</taxon>
        <taxon>Ciliophora</taxon>
        <taxon>Intramacronucleata</taxon>
        <taxon>Oligohymenophorea</taxon>
        <taxon>Peniculida</taxon>
        <taxon>Parameciidae</taxon>
        <taxon>Paramecium</taxon>
    </lineage>
</organism>